<proteinExistence type="predicted"/>
<feature type="non-terminal residue" evidence="1">
    <location>
        <position position="70"/>
    </location>
</feature>
<feature type="non-terminal residue" evidence="1">
    <location>
        <position position="1"/>
    </location>
</feature>
<dbReference type="EMBL" id="CAJOBP010076357">
    <property type="protein sequence ID" value="CAF4899805.1"/>
    <property type="molecule type" value="Genomic_DNA"/>
</dbReference>
<evidence type="ECO:0000313" key="2">
    <source>
        <dbReference type="Proteomes" id="UP000663873"/>
    </source>
</evidence>
<dbReference type="AlphaFoldDB" id="A0A821V2M9"/>
<gene>
    <name evidence="1" type="ORF">UJA718_LOCUS45466</name>
</gene>
<accession>A0A821V2M9</accession>
<dbReference type="Proteomes" id="UP000663873">
    <property type="component" value="Unassembled WGS sequence"/>
</dbReference>
<organism evidence="1 2">
    <name type="scientific">Rotaria socialis</name>
    <dbReference type="NCBI Taxonomy" id="392032"/>
    <lineage>
        <taxon>Eukaryota</taxon>
        <taxon>Metazoa</taxon>
        <taxon>Spiralia</taxon>
        <taxon>Gnathifera</taxon>
        <taxon>Rotifera</taxon>
        <taxon>Eurotatoria</taxon>
        <taxon>Bdelloidea</taxon>
        <taxon>Philodinida</taxon>
        <taxon>Philodinidae</taxon>
        <taxon>Rotaria</taxon>
    </lineage>
</organism>
<reference evidence="1" key="1">
    <citation type="submission" date="2021-02" db="EMBL/GenBank/DDBJ databases">
        <authorList>
            <person name="Nowell W R."/>
        </authorList>
    </citation>
    <scope>NUCLEOTIDE SEQUENCE</scope>
</reference>
<sequence length="70" mass="8155">RDIFPLPPPCRTMKLSFDEFPAMASNDKYLLVHQPPNLSLFDRHLAIIKQAPWTQGEVWDICWSQALGRF</sequence>
<name>A0A821V2M9_9BILA</name>
<protein>
    <submittedName>
        <fullName evidence="1">Uncharacterized protein</fullName>
    </submittedName>
</protein>
<keyword evidence="2" id="KW-1185">Reference proteome</keyword>
<evidence type="ECO:0000313" key="1">
    <source>
        <dbReference type="EMBL" id="CAF4899805.1"/>
    </source>
</evidence>
<comment type="caution">
    <text evidence="1">The sequence shown here is derived from an EMBL/GenBank/DDBJ whole genome shotgun (WGS) entry which is preliminary data.</text>
</comment>